<dbReference type="EMBL" id="CP013690">
    <property type="protein sequence ID" value="ALU25857.1"/>
    <property type="molecule type" value="Genomic_DNA"/>
</dbReference>
<proteinExistence type="predicted"/>
<reference evidence="1 2" key="1">
    <citation type="journal article" date="2016" name="J. Zhejiang Univ. Sci. B">
        <title>Antibiotic resistance mechanisms of Myroides sp.</title>
        <authorList>
            <person name="Hu S."/>
            <person name="Yuan S."/>
            <person name="Qu H."/>
            <person name="Jiang T."/>
            <person name="Zhou Y."/>
            <person name="Wang M."/>
            <person name="Ming D."/>
        </authorList>
    </citation>
    <scope>NUCLEOTIDE SEQUENCE [LARGE SCALE GENOMIC DNA]</scope>
    <source>
        <strain evidence="1 2">PR63039</strain>
    </source>
</reference>
<protein>
    <recommendedName>
        <fullName evidence="3">Gliding motility-associated C-terminal domain-containing protein</fullName>
    </recommendedName>
</protein>
<organism evidence="1 2">
    <name type="scientific">Myroides odoratimimus</name>
    <dbReference type="NCBI Taxonomy" id="76832"/>
    <lineage>
        <taxon>Bacteria</taxon>
        <taxon>Pseudomonadati</taxon>
        <taxon>Bacteroidota</taxon>
        <taxon>Flavobacteriia</taxon>
        <taxon>Flavobacteriales</taxon>
        <taxon>Flavobacteriaceae</taxon>
        <taxon>Myroides</taxon>
    </lineage>
</organism>
<evidence type="ECO:0000313" key="2">
    <source>
        <dbReference type="Proteomes" id="UP000069030"/>
    </source>
</evidence>
<dbReference type="Pfam" id="PF13585">
    <property type="entry name" value="CHU_C"/>
    <property type="match status" value="1"/>
</dbReference>
<evidence type="ECO:0008006" key="3">
    <source>
        <dbReference type="Google" id="ProtNLM"/>
    </source>
</evidence>
<dbReference type="KEGG" id="mod:AS202_06745"/>
<dbReference type="Proteomes" id="UP000069030">
    <property type="component" value="Chromosome"/>
</dbReference>
<accession>A0AAI8C4D2</accession>
<dbReference type="NCBIfam" id="TIGR04131">
    <property type="entry name" value="Bac_Flav_CTERM"/>
    <property type="match status" value="1"/>
</dbReference>
<name>A0AAI8C4D2_9FLAO</name>
<dbReference type="InterPro" id="IPR026341">
    <property type="entry name" value="T9SS_type_B"/>
</dbReference>
<dbReference type="AlphaFoldDB" id="A0AAI8C4D2"/>
<sequence>MKIYLRLLLCMVMLPTIIYSQAVNKGMFYIKPGSTVSVYYTLENQGEGDFKNNGELYLHRDLVNNGKIFDYKGNTPQGKTFLIGTAKQTIEGHTGTHFNTLILNNPIKERAFDIKTSVSIAGGVEFTQGIAKVDSLQGAFTFLNKSKVLHVSDASHIEGEVEKEGNEEFIYPKGDKGFYRQAIISAPKHQKDIFVGKYSLDDKQFFKVRKAGSGIVDKINTREYWLIEHSQTTTSNIVLTLTWDERTTPKEIYEHASDNLHILRWDAIEQLWVDEGGIVDLENKTVTTPTSLEKYGFFTLGTVRTDKMLKGDVVIYNFVSANGDGDNDYFRIDNIQRYPNNRVEIFNRWGVKVYETANYNSSGNAFRGYSDGRVTIKKNELLPTGTYFYIVSYEYTDDRGSSMIKKTGYLHLETN</sequence>
<evidence type="ECO:0000313" key="1">
    <source>
        <dbReference type="EMBL" id="ALU25857.1"/>
    </source>
</evidence>
<dbReference type="RefSeq" id="WP_006260498.1">
    <property type="nucleotide sequence ID" value="NZ_BCMQ01000001.1"/>
</dbReference>
<gene>
    <name evidence="1" type="ORF">AS202_06745</name>
</gene>